<protein>
    <submittedName>
        <fullName evidence="1">Uncharacterized protein</fullName>
    </submittedName>
</protein>
<sequence length="98" mass="11695">MASQTDGSNYLDKYNAIHKFFGEILKGRAIFGAQNESKLEVTYGFLIKEPDFNFFNQYYRIIKADWNIFGKAFNCKYVVIFSEKNKELRFVNWHNCWN</sequence>
<comment type="caution">
    <text evidence="1">The sequence shown here is derived from an EMBL/GenBank/DDBJ whole genome shotgun (WGS) entry which is preliminary data.</text>
</comment>
<organism evidence="1 2">
    <name type="scientific">Heliobacterium chlorum</name>
    <dbReference type="NCBI Taxonomy" id="2698"/>
    <lineage>
        <taxon>Bacteria</taxon>
        <taxon>Bacillati</taxon>
        <taxon>Bacillota</taxon>
        <taxon>Clostridia</taxon>
        <taxon>Eubacteriales</taxon>
        <taxon>Heliobacteriaceae</taxon>
        <taxon>Heliobacterium</taxon>
    </lineage>
</organism>
<accession>A0ABR7T5P9</accession>
<keyword evidence="2" id="KW-1185">Reference proteome</keyword>
<dbReference type="Proteomes" id="UP000617402">
    <property type="component" value="Unassembled WGS sequence"/>
</dbReference>
<reference evidence="1 2" key="1">
    <citation type="submission" date="2020-07" db="EMBL/GenBank/DDBJ databases">
        <title>Draft whole-genome sequence of Heliobacterium chlorum DSM 3682, type strain.</title>
        <authorList>
            <person name="Kyndt J.A."/>
            <person name="Meyer T.E."/>
            <person name="Imhoff J.F."/>
        </authorList>
    </citation>
    <scope>NUCLEOTIDE SEQUENCE [LARGE SCALE GENOMIC DNA]</scope>
    <source>
        <strain evidence="1 2">DSM 3682</strain>
    </source>
</reference>
<evidence type="ECO:0000313" key="2">
    <source>
        <dbReference type="Proteomes" id="UP000617402"/>
    </source>
</evidence>
<gene>
    <name evidence="1" type="ORF">H1S01_16690</name>
</gene>
<name>A0ABR7T5P9_HELCL</name>
<dbReference type="EMBL" id="JACVHF010000026">
    <property type="protein sequence ID" value="MBC9786107.1"/>
    <property type="molecule type" value="Genomic_DNA"/>
</dbReference>
<dbReference type="RefSeq" id="WP_188041537.1">
    <property type="nucleotide sequence ID" value="NZ_JACVHF010000026.1"/>
</dbReference>
<proteinExistence type="predicted"/>
<evidence type="ECO:0000313" key="1">
    <source>
        <dbReference type="EMBL" id="MBC9786107.1"/>
    </source>
</evidence>